<dbReference type="PANTHER" id="PTHR14269">
    <property type="entry name" value="CDP-DIACYLGLYCEROL--GLYCEROL-3-PHOSPHATE 3-PHOSPHATIDYLTRANSFERASE-RELATED"/>
    <property type="match status" value="1"/>
</dbReference>
<dbReference type="EMBL" id="CCCS020000034">
    <property type="protein sequence ID" value="CDQ10101.1"/>
    <property type="molecule type" value="Genomic_DNA"/>
</dbReference>
<dbReference type="Proteomes" id="UP000193925">
    <property type="component" value="Chromosome AFERRI"/>
</dbReference>
<evidence type="ECO:0000256" key="15">
    <source>
        <dbReference type="RuleBase" id="RU003750"/>
    </source>
</evidence>
<reference evidence="17" key="2">
    <citation type="submission" date="2014-07" db="EMBL/GenBank/DDBJ databases">
        <title>Initial genome analysis of the psychrotolerant acidophile Acidithiobacillus ferrivorans CF27: insights into iron and sulfur oxidation pathways and into biofilm formation.</title>
        <authorList>
            <person name="Talla E."/>
            <person name="Hedrich S."/>
            <person name="Mangenot S."/>
            <person name="Ji B."/>
            <person name="Johnson D.B."/>
            <person name="Barbe V."/>
            <person name="Bonnefoy V."/>
        </authorList>
    </citation>
    <scope>NUCLEOTIDE SEQUENCE [LARGE SCALE GENOMIC DNA]</scope>
    <source>
        <strain evidence="17">CF27</strain>
    </source>
</reference>
<keyword evidence="6" id="KW-0444">Lipid biosynthesis</keyword>
<dbReference type="EMBL" id="LT841305">
    <property type="protein sequence ID" value="SMH64063.1"/>
    <property type="molecule type" value="Genomic_DNA"/>
</dbReference>
<evidence type="ECO:0000256" key="5">
    <source>
        <dbReference type="ARBA" id="ARBA00014944"/>
    </source>
</evidence>
<evidence type="ECO:0000256" key="3">
    <source>
        <dbReference type="ARBA" id="ARBA00010441"/>
    </source>
</evidence>
<evidence type="ECO:0000256" key="12">
    <source>
        <dbReference type="ARBA" id="ARBA00023209"/>
    </source>
</evidence>
<dbReference type="PIRSF" id="PIRSF000847">
    <property type="entry name" value="Phos_ph_gly_syn"/>
    <property type="match status" value="1"/>
</dbReference>
<comment type="catalytic activity">
    <reaction evidence="14">
        <text>a CDP-1,2-diacyl-sn-glycerol + sn-glycerol 3-phosphate = a 1,2-diacyl-sn-glycero-3-phospho-(1'-sn-glycero-3'-phosphate) + CMP + H(+)</text>
        <dbReference type="Rhea" id="RHEA:12593"/>
        <dbReference type="ChEBI" id="CHEBI:15378"/>
        <dbReference type="ChEBI" id="CHEBI:57597"/>
        <dbReference type="ChEBI" id="CHEBI:58332"/>
        <dbReference type="ChEBI" id="CHEBI:60110"/>
        <dbReference type="ChEBI" id="CHEBI:60377"/>
        <dbReference type="EC" id="2.7.8.5"/>
    </reaction>
</comment>
<evidence type="ECO:0000256" key="2">
    <source>
        <dbReference type="ARBA" id="ARBA00005042"/>
    </source>
</evidence>
<dbReference type="InterPro" id="IPR050324">
    <property type="entry name" value="CDP-alcohol_PTase-I"/>
</dbReference>
<evidence type="ECO:0000313" key="19">
    <source>
        <dbReference type="Proteomes" id="UP000193925"/>
    </source>
</evidence>
<dbReference type="GO" id="GO:0008444">
    <property type="term" value="F:CDP-diacylglycerol-glycerol-3-phosphate 3-phosphatidyltransferase activity"/>
    <property type="evidence" value="ECO:0007669"/>
    <property type="project" value="UniProtKB-EC"/>
</dbReference>
<comment type="subcellular location">
    <subcellularLocation>
        <location evidence="1">Membrane</location>
        <topology evidence="1">Multi-pass membrane protein</topology>
    </subcellularLocation>
</comment>
<keyword evidence="7 15" id="KW-0808">Transferase</keyword>
<evidence type="ECO:0000256" key="8">
    <source>
        <dbReference type="ARBA" id="ARBA00022692"/>
    </source>
</evidence>
<sequence length="182" mass="20145">MNLPNLLTLLRLFLVPVIFYALAKELFVAALLIFLAAAITDALDGWIARHYHLQTRLGAILDPLADKLLVVTTVITLTWLQRIPLWVTVAIISRDLLIVGGSLLYLLLIGKFSIRPTLLSKWNTALQFVVIVLVLLLAAGHWHVPLLPIFALVFLMAVVSGGQYVWVWSRKAIAQEGGSSES</sequence>
<dbReference type="Pfam" id="PF01066">
    <property type="entry name" value="CDP-OH_P_transf"/>
    <property type="match status" value="1"/>
</dbReference>
<evidence type="ECO:0000313" key="17">
    <source>
        <dbReference type="EMBL" id="CDQ10101.1"/>
    </source>
</evidence>
<dbReference type="InterPro" id="IPR004570">
    <property type="entry name" value="Phosphatidylglycerol_P_synth"/>
</dbReference>
<comment type="pathway">
    <text evidence="2">Phospholipid metabolism; phosphatidylglycerol biosynthesis; phosphatidylglycerol from CDP-diacylglycerol: step 1/2.</text>
</comment>
<protein>
    <recommendedName>
        <fullName evidence="5">CDP-diacylglycerol--glycerol-3-phosphate 3-phosphatidyltransferase</fullName>
        <ecNumber evidence="4">2.7.8.5</ecNumber>
    </recommendedName>
</protein>
<dbReference type="Gene3D" id="1.20.120.1760">
    <property type="match status" value="1"/>
</dbReference>
<reference evidence="17" key="1">
    <citation type="submission" date="2014-03" db="EMBL/GenBank/DDBJ databases">
        <authorList>
            <person name="Genoscope - CEA"/>
        </authorList>
    </citation>
    <scope>NUCLEOTIDE SEQUENCE [LARGE SCALE GENOMIC DNA]</scope>
    <source>
        <strain evidence="17">CF27</strain>
    </source>
</reference>
<proteinExistence type="inferred from homology"/>
<organism evidence="17">
    <name type="scientific">Acidithiobacillus ferrivorans</name>
    <dbReference type="NCBI Taxonomy" id="160808"/>
    <lineage>
        <taxon>Bacteria</taxon>
        <taxon>Pseudomonadati</taxon>
        <taxon>Pseudomonadota</taxon>
        <taxon>Acidithiobacillia</taxon>
        <taxon>Acidithiobacillales</taxon>
        <taxon>Acidithiobacillaceae</taxon>
        <taxon>Acidithiobacillus</taxon>
    </lineage>
</organism>
<dbReference type="PROSITE" id="PS00379">
    <property type="entry name" value="CDP_ALCOHOL_P_TRANSF"/>
    <property type="match status" value="1"/>
</dbReference>
<gene>
    <name evidence="18" type="ORF">AFERRI_10096</name>
    <name evidence="17" type="ORF">AFERRI_40053</name>
</gene>
<evidence type="ECO:0000256" key="10">
    <source>
        <dbReference type="ARBA" id="ARBA00023098"/>
    </source>
</evidence>
<keyword evidence="8 16" id="KW-0812">Transmembrane</keyword>
<name>A0A060UPA5_9PROT</name>
<evidence type="ECO:0000256" key="14">
    <source>
        <dbReference type="ARBA" id="ARBA00048586"/>
    </source>
</evidence>
<reference evidence="18 19" key="3">
    <citation type="submission" date="2017-03" db="EMBL/GenBank/DDBJ databases">
        <authorList>
            <person name="Regsiter A."/>
            <person name="William W."/>
        </authorList>
    </citation>
    <scope>NUCLEOTIDE SEQUENCE [LARGE SCALE GENOMIC DNA]</scope>
    <source>
        <strain evidence="18">PRJEB5721</strain>
    </source>
</reference>
<keyword evidence="11 16" id="KW-0472">Membrane</keyword>
<dbReference type="AlphaFoldDB" id="A0A060UPA5"/>
<dbReference type="InterPro" id="IPR048254">
    <property type="entry name" value="CDP_ALCOHOL_P_TRANSF_CS"/>
</dbReference>
<keyword evidence="12" id="KW-0594">Phospholipid biosynthesis</keyword>
<evidence type="ECO:0000256" key="11">
    <source>
        <dbReference type="ARBA" id="ARBA00023136"/>
    </source>
</evidence>
<feature type="transmembrane region" description="Helical" evidence="16">
    <location>
        <begin position="122"/>
        <end position="140"/>
    </location>
</feature>
<dbReference type="InterPro" id="IPR000462">
    <property type="entry name" value="CDP-OH_P_trans"/>
</dbReference>
<accession>A0A060UPA5</accession>
<dbReference type="EC" id="2.7.8.5" evidence="4"/>
<dbReference type="GO" id="GO:0016020">
    <property type="term" value="C:membrane"/>
    <property type="evidence" value="ECO:0007669"/>
    <property type="project" value="UniProtKB-SubCell"/>
</dbReference>
<evidence type="ECO:0000256" key="16">
    <source>
        <dbReference type="SAM" id="Phobius"/>
    </source>
</evidence>
<evidence type="ECO:0000256" key="9">
    <source>
        <dbReference type="ARBA" id="ARBA00022989"/>
    </source>
</evidence>
<dbReference type="PANTHER" id="PTHR14269:SF11">
    <property type="entry name" value="CDP-DIACYLGLYCEROL--GLYCEROL-3-PHOSPHATE 3-PHOSPHATIDYLTRANSFERASE"/>
    <property type="match status" value="1"/>
</dbReference>
<feature type="transmembrane region" description="Helical" evidence="16">
    <location>
        <begin position="146"/>
        <end position="167"/>
    </location>
</feature>
<dbReference type="InterPro" id="IPR043130">
    <property type="entry name" value="CDP-OH_PTrfase_TM_dom"/>
</dbReference>
<evidence type="ECO:0000256" key="6">
    <source>
        <dbReference type="ARBA" id="ARBA00022516"/>
    </source>
</evidence>
<evidence type="ECO:0000256" key="13">
    <source>
        <dbReference type="ARBA" id="ARBA00023264"/>
    </source>
</evidence>
<dbReference type="RefSeq" id="WP_035192406.1">
    <property type="nucleotide sequence ID" value="NZ_CCCS020000034.1"/>
</dbReference>
<dbReference type="GO" id="GO:0046474">
    <property type="term" value="P:glycerophospholipid biosynthetic process"/>
    <property type="evidence" value="ECO:0007669"/>
    <property type="project" value="TreeGrafter"/>
</dbReference>
<evidence type="ECO:0000256" key="4">
    <source>
        <dbReference type="ARBA" id="ARBA00013170"/>
    </source>
</evidence>
<keyword evidence="9 16" id="KW-1133">Transmembrane helix</keyword>
<keyword evidence="13" id="KW-1208">Phospholipid metabolism</keyword>
<comment type="similarity">
    <text evidence="3 15">Belongs to the CDP-alcohol phosphatidyltransferase class-I family.</text>
</comment>
<feature type="transmembrane region" description="Helical" evidence="16">
    <location>
        <begin position="12"/>
        <end position="39"/>
    </location>
</feature>
<evidence type="ECO:0000256" key="7">
    <source>
        <dbReference type="ARBA" id="ARBA00022679"/>
    </source>
</evidence>
<feature type="transmembrane region" description="Helical" evidence="16">
    <location>
        <begin position="86"/>
        <end position="110"/>
    </location>
</feature>
<feature type="transmembrane region" description="Helical" evidence="16">
    <location>
        <begin position="60"/>
        <end position="80"/>
    </location>
</feature>
<evidence type="ECO:0000256" key="1">
    <source>
        <dbReference type="ARBA" id="ARBA00004141"/>
    </source>
</evidence>
<keyword evidence="19" id="KW-1185">Reference proteome</keyword>
<evidence type="ECO:0000313" key="18">
    <source>
        <dbReference type="EMBL" id="SMH64063.1"/>
    </source>
</evidence>
<keyword evidence="10" id="KW-0443">Lipid metabolism</keyword>